<feature type="transmembrane region" description="Helical" evidence="5">
    <location>
        <begin position="299"/>
        <end position="323"/>
    </location>
</feature>
<evidence type="ECO:0000313" key="7">
    <source>
        <dbReference type="Proteomes" id="UP000000844"/>
    </source>
</evidence>
<keyword evidence="7" id="KW-1185">Reference proteome</keyword>
<feature type="transmembrane region" description="Helical" evidence="5">
    <location>
        <begin position="231"/>
        <end position="253"/>
    </location>
</feature>
<dbReference type="STRING" id="446470.Snas_3110"/>
<protein>
    <submittedName>
        <fullName evidence="6">Cobalt transport protein</fullName>
    </submittedName>
</protein>
<keyword evidence="4 5" id="KW-0472">Membrane</keyword>
<keyword evidence="2 5" id="KW-0812">Transmembrane</keyword>
<dbReference type="Pfam" id="PF02361">
    <property type="entry name" value="CbiQ"/>
    <property type="match status" value="1"/>
</dbReference>
<feature type="transmembrane region" description="Helical" evidence="5">
    <location>
        <begin position="335"/>
        <end position="354"/>
    </location>
</feature>
<dbReference type="InterPro" id="IPR003339">
    <property type="entry name" value="ABC/ECF_trnsptr_transmembrane"/>
</dbReference>
<dbReference type="Proteomes" id="UP000000844">
    <property type="component" value="Chromosome"/>
</dbReference>
<dbReference type="eggNOG" id="COG0619">
    <property type="taxonomic scope" value="Bacteria"/>
</dbReference>
<dbReference type="HOGENOM" id="CLU_033425_0_0_11"/>
<feature type="transmembrane region" description="Helical" evidence="5">
    <location>
        <begin position="147"/>
        <end position="167"/>
    </location>
</feature>
<feature type="transmembrane region" description="Helical" evidence="5">
    <location>
        <begin position="55"/>
        <end position="77"/>
    </location>
</feature>
<dbReference type="CDD" id="cd16914">
    <property type="entry name" value="EcfT"/>
    <property type="match status" value="1"/>
</dbReference>
<feature type="transmembrane region" description="Helical" evidence="5">
    <location>
        <begin position="12"/>
        <end position="43"/>
    </location>
</feature>
<dbReference type="RefSeq" id="WP_013018352.1">
    <property type="nucleotide sequence ID" value="NC_013947.1"/>
</dbReference>
<feature type="transmembrane region" description="Helical" evidence="5">
    <location>
        <begin position="259"/>
        <end position="279"/>
    </location>
</feature>
<accession>D3QAJ8</accession>
<organism evidence="6 7">
    <name type="scientific">Stackebrandtia nassauensis (strain DSM 44728 / CIP 108903 / NRRL B-16338 / NBRC 102104 / LLR-40K-21)</name>
    <dbReference type="NCBI Taxonomy" id="446470"/>
    <lineage>
        <taxon>Bacteria</taxon>
        <taxon>Bacillati</taxon>
        <taxon>Actinomycetota</taxon>
        <taxon>Actinomycetes</taxon>
        <taxon>Glycomycetales</taxon>
        <taxon>Glycomycetaceae</taxon>
        <taxon>Stackebrandtia</taxon>
    </lineage>
</organism>
<reference evidence="6 7" key="1">
    <citation type="journal article" date="2009" name="Stand. Genomic Sci.">
        <title>Complete genome sequence of Stackebrandtia nassauensis type strain (LLR-40K-21).</title>
        <authorList>
            <person name="Munk C."/>
            <person name="Lapidus A."/>
            <person name="Copeland A."/>
            <person name="Jando M."/>
            <person name="Mayilraj S."/>
            <person name="Glavina Del Rio T."/>
            <person name="Nolan M."/>
            <person name="Chen F."/>
            <person name="Lucas S."/>
            <person name="Tice H."/>
            <person name="Cheng J.F."/>
            <person name="Han C."/>
            <person name="Detter J.C."/>
            <person name="Bruce D."/>
            <person name="Goodwin L."/>
            <person name="Chain P."/>
            <person name="Pitluck S."/>
            <person name="Goker M."/>
            <person name="Ovchinikova G."/>
            <person name="Pati A."/>
            <person name="Ivanova N."/>
            <person name="Mavromatis K."/>
            <person name="Chen A."/>
            <person name="Palaniappan K."/>
            <person name="Land M."/>
            <person name="Hauser L."/>
            <person name="Chang Y.J."/>
            <person name="Jeffries C.D."/>
            <person name="Bristow J."/>
            <person name="Eisen J.A."/>
            <person name="Markowitz V."/>
            <person name="Hugenholtz P."/>
            <person name="Kyrpides N.C."/>
            <person name="Klenk H.P."/>
        </authorList>
    </citation>
    <scope>NUCLEOTIDE SEQUENCE [LARGE SCALE GENOMIC DNA]</scope>
    <source>
        <strain evidence="7">DSM 44728 / CIP 108903 / NRRL B-16338 / NBRC 102104 / LLR-40K-21</strain>
    </source>
</reference>
<proteinExistence type="predicted"/>
<evidence type="ECO:0000256" key="4">
    <source>
        <dbReference type="ARBA" id="ARBA00023136"/>
    </source>
</evidence>
<evidence type="ECO:0000313" key="6">
    <source>
        <dbReference type="EMBL" id="ADD42781.1"/>
    </source>
</evidence>
<evidence type="ECO:0000256" key="1">
    <source>
        <dbReference type="ARBA" id="ARBA00004141"/>
    </source>
</evidence>
<comment type="subcellular location">
    <subcellularLocation>
        <location evidence="1">Membrane</location>
        <topology evidence="1">Multi-pass membrane protein</topology>
    </subcellularLocation>
</comment>
<dbReference type="EMBL" id="CP001778">
    <property type="protein sequence ID" value="ADD42781.1"/>
    <property type="molecule type" value="Genomic_DNA"/>
</dbReference>
<keyword evidence="3 5" id="KW-1133">Transmembrane helix</keyword>
<dbReference type="AlphaFoldDB" id="D3QAJ8"/>
<evidence type="ECO:0000256" key="5">
    <source>
        <dbReference type="SAM" id="Phobius"/>
    </source>
</evidence>
<evidence type="ECO:0000256" key="2">
    <source>
        <dbReference type="ARBA" id="ARBA00022692"/>
    </source>
</evidence>
<gene>
    <name evidence="6" type="ordered locus">Snas_3110</name>
</gene>
<dbReference type="GO" id="GO:0005886">
    <property type="term" value="C:plasma membrane"/>
    <property type="evidence" value="ECO:0007669"/>
    <property type="project" value="TreeGrafter"/>
</dbReference>
<dbReference type="KEGG" id="sna:Snas_3110"/>
<sequence>MTRAGRLHPVAWWVWAVCLATAASRVTNPWLLLMIMAVAGYVVTARRGDEPWSNAYRVFLMIGFIAIGIRLVFHILLGGVQGPTVLFELPSLTLPEWTQGIRIGGPVTLEGVLFAVYDGLRLATLLACVGAANALASPRRLVRSMPAALYEVSVAVVVALTVAPQLVTSTQRVHRARQLRGDTSKRPGHVLRRVVAPVLHDALDRSLSLAAAMDCRGYGRKTGIPKPARRATAALLLLGLLGLCVGAYGLLGAQTSPTAAAALLTGGAVLAGGGIVLAARRVPRTRYRPDPFGVREWTVVASGLAVLAAIIVSEVLSPAGLIAETQPAQLPPLPLLAALGILIGLVPAAAAPATRTVVTATVKREVAA</sequence>
<evidence type="ECO:0000256" key="3">
    <source>
        <dbReference type="ARBA" id="ARBA00022989"/>
    </source>
</evidence>
<dbReference type="PANTHER" id="PTHR33514:SF15">
    <property type="entry name" value="COBALT TRANSPORT PROTEIN"/>
    <property type="match status" value="1"/>
</dbReference>
<name>D3QAJ8_STANL</name>
<dbReference type="PANTHER" id="PTHR33514">
    <property type="entry name" value="PROTEIN ABCI12, CHLOROPLASTIC"/>
    <property type="match status" value="1"/>
</dbReference>
<dbReference type="OrthoDB" id="5187293at2"/>